<dbReference type="Proteomes" id="UP000001477">
    <property type="component" value="Chromosome"/>
</dbReference>
<proteinExistence type="predicted"/>
<evidence type="ECO:0000313" key="1">
    <source>
        <dbReference type="EMBL" id="ACR75925.1"/>
    </source>
</evidence>
<dbReference type="PaxDb" id="515619-EUBREC_2185"/>
<protein>
    <submittedName>
        <fullName evidence="1">Uncharacterized protein</fullName>
    </submittedName>
</protein>
<gene>
    <name evidence="1" type="ordered locus">EUBREC_2185</name>
</gene>
<evidence type="ECO:0000313" key="2">
    <source>
        <dbReference type="Proteomes" id="UP000001477"/>
    </source>
</evidence>
<dbReference type="AlphaFoldDB" id="C4ZCH9"/>
<dbReference type="KEGG" id="ere:EUBREC_2185"/>
<reference evidence="1 2" key="1">
    <citation type="journal article" date="2009" name="Proc. Natl. Acad. Sci. U.S.A.">
        <title>Characterizing a model human gut microbiota composed of members of its two dominant bacterial phyla.</title>
        <authorList>
            <person name="Mahowald M.A."/>
            <person name="Rey F.E."/>
            <person name="Seedorf H."/>
            <person name="Turnbaugh P.J."/>
            <person name="Fulton R.S."/>
            <person name="Wollam A."/>
            <person name="Shah N."/>
            <person name="Wang C."/>
            <person name="Magrini V."/>
            <person name="Wilson R.K."/>
            <person name="Cantarel B.L."/>
            <person name="Coutinho P.M."/>
            <person name="Henrissat B."/>
            <person name="Crock L.W."/>
            <person name="Russell A."/>
            <person name="Verberkmoes N.C."/>
            <person name="Hettich R.L."/>
            <person name="Gordon J.I."/>
        </authorList>
    </citation>
    <scope>NUCLEOTIDE SEQUENCE [LARGE SCALE GENOMIC DNA]</scope>
    <source>
        <strain evidence="2">ATCC 33656 / DSM 3377 / JCM 17463 / KCTC 5835 / LMG 30912 / VPI 0990</strain>
    </source>
</reference>
<sequence>MCIIQQYLSSFAIRSRERACPSWSHVIKPLALWQNENISMKKEKL</sequence>
<organism evidence="1 2">
    <name type="scientific">Agathobacter rectalis (strain ATCC 33656 / DSM 3377 / JCM 17463 / KCTC 5835 / VPI 0990)</name>
    <name type="common">Eubacterium rectale</name>
    <dbReference type="NCBI Taxonomy" id="515619"/>
    <lineage>
        <taxon>Bacteria</taxon>
        <taxon>Bacillati</taxon>
        <taxon>Bacillota</taxon>
        <taxon>Clostridia</taxon>
        <taxon>Lachnospirales</taxon>
        <taxon>Lachnospiraceae</taxon>
        <taxon>Agathobacter</taxon>
    </lineage>
</organism>
<dbReference type="EMBL" id="CP001107">
    <property type="protein sequence ID" value="ACR75925.1"/>
    <property type="molecule type" value="Genomic_DNA"/>
</dbReference>
<accession>C4ZCH9</accession>
<dbReference type="HOGENOM" id="CLU_3199966_0_0_9"/>
<name>C4ZCH9_AGARV</name>